<feature type="compositionally biased region" description="Pro residues" evidence="1">
    <location>
        <begin position="89"/>
        <end position="104"/>
    </location>
</feature>
<dbReference type="Proteomes" id="UP000663671">
    <property type="component" value="Chromosome 7"/>
</dbReference>
<feature type="compositionally biased region" description="Basic and acidic residues" evidence="1">
    <location>
        <begin position="29"/>
        <end position="49"/>
    </location>
</feature>
<sequence length="104" mass="11898">MRRRDDVDDDDDEKETSRSEENGLSGQRRRAETSDYKRRGQRENYGERAKKNKIQIQIQFRYPTAADPVCMRNFPGGSSQYRDSTSSPVPVPRAIPVPVPALAQ</sequence>
<feature type="region of interest" description="Disordered" evidence="1">
    <location>
        <begin position="1"/>
        <end position="52"/>
    </location>
</feature>
<evidence type="ECO:0000313" key="2">
    <source>
        <dbReference type="EMBL" id="QSS62428.1"/>
    </source>
</evidence>
<protein>
    <submittedName>
        <fullName evidence="2">Uncharacterized protein</fullName>
    </submittedName>
</protein>
<dbReference type="VEuPathDB" id="FungiDB:I7I51_02165"/>
<evidence type="ECO:0000313" key="3">
    <source>
        <dbReference type="Proteomes" id="UP000663671"/>
    </source>
</evidence>
<feature type="region of interest" description="Disordered" evidence="1">
    <location>
        <begin position="67"/>
        <end position="104"/>
    </location>
</feature>
<name>A0A8A1M7E4_AJECA</name>
<dbReference type="EMBL" id="CP069112">
    <property type="protein sequence ID" value="QSS62428.1"/>
    <property type="molecule type" value="Genomic_DNA"/>
</dbReference>
<dbReference type="AlphaFoldDB" id="A0A8A1M7E4"/>
<organism evidence="2 3">
    <name type="scientific">Ajellomyces capsulatus</name>
    <name type="common">Darling's disease fungus</name>
    <name type="synonym">Histoplasma capsulatum</name>
    <dbReference type="NCBI Taxonomy" id="5037"/>
    <lineage>
        <taxon>Eukaryota</taxon>
        <taxon>Fungi</taxon>
        <taxon>Dikarya</taxon>
        <taxon>Ascomycota</taxon>
        <taxon>Pezizomycotina</taxon>
        <taxon>Eurotiomycetes</taxon>
        <taxon>Eurotiomycetidae</taxon>
        <taxon>Onygenales</taxon>
        <taxon>Ajellomycetaceae</taxon>
        <taxon>Histoplasma</taxon>
    </lineage>
</organism>
<gene>
    <name evidence="2" type="ORF">I7I51_02165</name>
</gene>
<evidence type="ECO:0000256" key="1">
    <source>
        <dbReference type="SAM" id="MobiDB-lite"/>
    </source>
</evidence>
<accession>A0A8A1M7E4</accession>
<reference evidence="2" key="1">
    <citation type="submission" date="2021-01" db="EMBL/GenBank/DDBJ databases">
        <title>Chromosome-level genome assembly of a human fungal pathogen reveals clustering of transcriptionally co-regulated genes.</title>
        <authorList>
            <person name="Voorhies M."/>
            <person name="Cohen S."/>
            <person name="Shea T.P."/>
            <person name="Petrus S."/>
            <person name="Munoz J.F."/>
            <person name="Poplawski S."/>
            <person name="Goldman W.E."/>
            <person name="Michael T."/>
            <person name="Cuomo C.A."/>
            <person name="Sil A."/>
            <person name="Beyhan S."/>
        </authorList>
    </citation>
    <scope>NUCLEOTIDE SEQUENCE</scope>
    <source>
        <strain evidence="2">WU24</strain>
    </source>
</reference>
<proteinExistence type="predicted"/>
<feature type="compositionally biased region" description="Polar residues" evidence="1">
    <location>
        <begin position="76"/>
        <end position="87"/>
    </location>
</feature>